<comment type="caution">
    <text evidence="1">The sequence shown here is derived from an EMBL/GenBank/DDBJ whole genome shotgun (WGS) entry which is preliminary data.</text>
</comment>
<reference evidence="1" key="1">
    <citation type="submission" date="2020-09" db="EMBL/GenBank/DDBJ databases">
        <title>Taishania pollutisoli gen. nov., sp. nov., Isolated from Tetrabromobisphenol A-Contaminated Soil.</title>
        <authorList>
            <person name="Chen Q."/>
        </authorList>
    </citation>
    <scope>NUCLEOTIDE SEQUENCE</scope>
    <source>
        <strain evidence="1">CZZ-1</strain>
    </source>
</reference>
<evidence type="ECO:0000313" key="1">
    <source>
        <dbReference type="EMBL" id="MBC9811154.1"/>
    </source>
</evidence>
<gene>
    <name evidence="1" type="ORF">H9Y05_01585</name>
</gene>
<name>A0A8J6TSE2_9FLAO</name>
<protein>
    <submittedName>
        <fullName evidence="1">Uncharacterized protein</fullName>
    </submittedName>
</protein>
<proteinExistence type="predicted"/>
<accession>A0A8J6TSE2</accession>
<dbReference type="EMBL" id="JACVEL010000001">
    <property type="protein sequence ID" value="MBC9811154.1"/>
    <property type="molecule type" value="Genomic_DNA"/>
</dbReference>
<evidence type="ECO:0000313" key="2">
    <source>
        <dbReference type="Proteomes" id="UP000652681"/>
    </source>
</evidence>
<dbReference type="Proteomes" id="UP000652681">
    <property type="component" value="Unassembled WGS sequence"/>
</dbReference>
<dbReference type="AlphaFoldDB" id="A0A8J6TSE2"/>
<keyword evidence="2" id="KW-1185">Reference proteome</keyword>
<organism evidence="1 2">
    <name type="scientific">Taishania pollutisoli</name>
    <dbReference type="NCBI Taxonomy" id="2766479"/>
    <lineage>
        <taxon>Bacteria</taxon>
        <taxon>Pseudomonadati</taxon>
        <taxon>Bacteroidota</taxon>
        <taxon>Flavobacteriia</taxon>
        <taxon>Flavobacteriales</taxon>
        <taxon>Crocinitomicaceae</taxon>
        <taxon>Taishania</taxon>
    </lineage>
</organism>
<sequence length="86" mass="9945">MSYYKTIDGKKYDGKLIELADELIAGSGDGRISTEDAKQLLEAVKDGDAYTDIEKDTMSYLREHYKWTEAADEWFRTEIRKWAATK</sequence>
<dbReference type="RefSeq" id="WP_163492365.1">
    <property type="nucleotide sequence ID" value="NZ_JACVEL010000001.1"/>
</dbReference>